<feature type="domain" description="EamA" evidence="2">
    <location>
        <begin position="5"/>
        <end position="137"/>
    </location>
</feature>
<dbReference type="PANTHER" id="PTHR22911:SF137">
    <property type="entry name" value="SOLUTE CARRIER FAMILY 35 MEMBER G2-RELATED"/>
    <property type="match status" value="1"/>
</dbReference>
<keyword evidence="1" id="KW-1133">Transmembrane helix</keyword>
<evidence type="ECO:0000313" key="3">
    <source>
        <dbReference type="EMBL" id="AHL23328.1"/>
    </source>
</evidence>
<feature type="transmembrane region" description="Helical" evidence="1">
    <location>
        <begin position="6"/>
        <end position="26"/>
    </location>
</feature>
<dbReference type="RefSeq" id="WP_042691890.1">
    <property type="nucleotide sequence ID" value="NZ_CP007264.1"/>
</dbReference>
<keyword evidence="1" id="KW-0472">Membrane</keyword>
<feature type="domain" description="EamA" evidence="2">
    <location>
        <begin position="149"/>
        <end position="283"/>
    </location>
</feature>
<sequence length="286" mass="30611">MNVTLGVILALSAAFVWALASVLSKVSMREVNPLSLNVIRLLLSALFYVPLVLYLGVPSFSALQWAILVVSGVLGFTLADWFFLEGMNLLGVSRAAILVTAHPIITMFVAHYTLGRPLTLGLLLGAFFIVMAVLVIASEGSRGGGINWKGLAYVFSAQLLWTFAVIVTDWLVVGESAFAVIGLRIGFGALASLAFLPRIEDDVRKLNARGWGLVFIITLLGTILGQYFFALALKFAGSSIATPVTESSPIMASIMAVLFLKERFTGRLALALVLTALGVLLISLYA</sequence>
<dbReference type="PANTHER" id="PTHR22911">
    <property type="entry name" value="ACYL-MALONYL CONDENSING ENZYME-RELATED"/>
    <property type="match status" value="1"/>
</dbReference>
<dbReference type="Pfam" id="PF00892">
    <property type="entry name" value="EamA"/>
    <property type="match status" value="2"/>
</dbReference>
<evidence type="ECO:0000259" key="2">
    <source>
        <dbReference type="Pfam" id="PF00892"/>
    </source>
</evidence>
<feature type="transmembrane region" description="Helical" evidence="1">
    <location>
        <begin position="63"/>
        <end position="83"/>
    </location>
</feature>
<dbReference type="OrthoDB" id="86193at2157"/>
<dbReference type="GO" id="GO:0016020">
    <property type="term" value="C:membrane"/>
    <property type="evidence" value="ECO:0007669"/>
    <property type="project" value="InterPro"/>
</dbReference>
<keyword evidence="4" id="KW-1185">Reference proteome</keyword>
<dbReference type="SUPFAM" id="SSF103481">
    <property type="entry name" value="Multidrug resistance efflux transporter EmrE"/>
    <property type="match status" value="2"/>
</dbReference>
<dbReference type="Proteomes" id="UP000019434">
    <property type="component" value="Chromosome"/>
</dbReference>
<feature type="transmembrane region" description="Helical" evidence="1">
    <location>
        <begin position="177"/>
        <end position="196"/>
    </location>
</feature>
<dbReference type="eggNOG" id="arCOG00272">
    <property type="taxonomic scope" value="Archaea"/>
</dbReference>
<gene>
    <name evidence="3" type="ORF">BD01_1725</name>
</gene>
<evidence type="ECO:0000313" key="4">
    <source>
        <dbReference type="Proteomes" id="UP000019434"/>
    </source>
</evidence>
<accession>W8NVM6</accession>
<dbReference type="AlphaFoldDB" id="W8NVM6"/>
<name>W8NVM6_9EURY</name>
<dbReference type="HOGENOM" id="CLU_082650_1_0_2"/>
<dbReference type="EMBL" id="CP007264">
    <property type="protein sequence ID" value="AHL23328.1"/>
    <property type="molecule type" value="Genomic_DNA"/>
</dbReference>
<feature type="transmembrane region" description="Helical" evidence="1">
    <location>
        <begin position="38"/>
        <end position="57"/>
    </location>
</feature>
<feature type="transmembrane region" description="Helical" evidence="1">
    <location>
        <begin position="208"/>
        <end position="229"/>
    </location>
</feature>
<feature type="transmembrane region" description="Helical" evidence="1">
    <location>
        <begin position="95"/>
        <end position="114"/>
    </location>
</feature>
<evidence type="ECO:0000256" key="1">
    <source>
        <dbReference type="SAM" id="Phobius"/>
    </source>
</evidence>
<dbReference type="KEGG" id="tnu:BD01_1725"/>
<reference evidence="3 4" key="1">
    <citation type="submission" date="2014-02" db="EMBL/GenBank/DDBJ databases">
        <title>Genome Sequence of an Hyperthermophilic Archaeon, Thermococcus nautili 30-1, producing viral vesicles.</title>
        <authorList>
            <person name="Oberto J."/>
            <person name="Gaudin M."/>
            <person name="Cossu M."/>
            <person name="Gorlas A."/>
            <person name="Slesarev A."/>
            <person name="Marguet E."/>
            <person name="Forterre P."/>
        </authorList>
    </citation>
    <scope>NUCLEOTIDE SEQUENCE [LARGE SCALE GENOMIC DNA]</scope>
    <source>
        <strain evidence="3 4">30-1</strain>
    </source>
</reference>
<feature type="transmembrane region" description="Helical" evidence="1">
    <location>
        <begin position="120"/>
        <end position="138"/>
    </location>
</feature>
<dbReference type="Gene3D" id="1.10.3730.20">
    <property type="match status" value="1"/>
</dbReference>
<feature type="transmembrane region" description="Helical" evidence="1">
    <location>
        <begin position="267"/>
        <end position="285"/>
    </location>
</feature>
<keyword evidence="1" id="KW-0812">Transmembrane</keyword>
<dbReference type="InterPro" id="IPR000620">
    <property type="entry name" value="EamA_dom"/>
</dbReference>
<protein>
    <submittedName>
        <fullName evidence="3">Permeases of the drug/metabolite transporter (DMT) superfamily</fullName>
    </submittedName>
</protein>
<feature type="transmembrane region" description="Helical" evidence="1">
    <location>
        <begin position="150"/>
        <end position="171"/>
    </location>
</feature>
<dbReference type="GeneID" id="24958077"/>
<dbReference type="InterPro" id="IPR037185">
    <property type="entry name" value="EmrE-like"/>
</dbReference>
<proteinExistence type="predicted"/>
<organism evidence="3 4">
    <name type="scientific">Thermococcus nautili</name>
    <dbReference type="NCBI Taxonomy" id="195522"/>
    <lineage>
        <taxon>Archaea</taxon>
        <taxon>Methanobacteriati</taxon>
        <taxon>Methanobacteriota</taxon>
        <taxon>Thermococci</taxon>
        <taxon>Thermococcales</taxon>
        <taxon>Thermococcaceae</taxon>
        <taxon>Thermococcus</taxon>
    </lineage>
</organism>